<dbReference type="SMART" id="SM00409">
    <property type="entry name" value="IG"/>
    <property type="match status" value="1"/>
</dbReference>
<keyword evidence="1" id="KW-1133">Transmembrane helix</keyword>
<dbReference type="SUPFAM" id="SSF48726">
    <property type="entry name" value="Immunoglobulin"/>
    <property type="match status" value="1"/>
</dbReference>
<keyword evidence="1" id="KW-0812">Transmembrane</keyword>
<dbReference type="WBParaSite" id="HDID_0000862201-mRNA-1">
    <property type="protein sequence ID" value="HDID_0000862201-mRNA-1"/>
    <property type="gene ID" value="HDID_0000862201"/>
</dbReference>
<feature type="chain" id="PRO_5043131465" evidence="2">
    <location>
        <begin position="20"/>
        <end position="155"/>
    </location>
</feature>
<keyword evidence="2" id="KW-0732">Signal</keyword>
<dbReference type="InterPro" id="IPR013783">
    <property type="entry name" value="Ig-like_fold"/>
</dbReference>
<keyword evidence="1" id="KW-0472">Membrane</keyword>
<evidence type="ECO:0000256" key="1">
    <source>
        <dbReference type="SAM" id="Phobius"/>
    </source>
</evidence>
<protein>
    <submittedName>
        <fullName evidence="6">IG domain-containing protein</fullName>
    </submittedName>
</protein>
<name>A0A0R3STA8_HYMDI</name>
<reference evidence="6" key="1">
    <citation type="submission" date="2017-02" db="UniProtKB">
        <authorList>
            <consortium name="WormBaseParasite"/>
        </authorList>
    </citation>
    <scope>IDENTIFICATION</scope>
</reference>
<proteinExistence type="predicted"/>
<dbReference type="AlphaFoldDB" id="A0A0R3STA8"/>
<gene>
    <name evidence="4" type="ORF">HDID_LOCUS8620</name>
</gene>
<evidence type="ECO:0000313" key="4">
    <source>
        <dbReference type="EMBL" id="VDL60938.1"/>
    </source>
</evidence>
<dbReference type="STRING" id="6216.A0A0R3STA8"/>
<evidence type="ECO:0000259" key="3">
    <source>
        <dbReference type="SMART" id="SM00409"/>
    </source>
</evidence>
<feature type="transmembrane region" description="Helical" evidence="1">
    <location>
        <begin position="115"/>
        <end position="135"/>
    </location>
</feature>
<organism evidence="6">
    <name type="scientific">Hymenolepis diminuta</name>
    <name type="common">Rat tapeworm</name>
    <dbReference type="NCBI Taxonomy" id="6216"/>
    <lineage>
        <taxon>Eukaryota</taxon>
        <taxon>Metazoa</taxon>
        <taxon>Spiralia</taxon>
        <taxon>Lophotrochozoa</taxon>
        <taxon>Platyhelminthes</taxon>
        <taxon>Cestoda</taxon>
        <taxon>Eucestoda</taxon>
        <taxon>Cyclophyllidea</taxon>
        <taxon>Hymenolepididae</taxon>
        <taxon>Hymenolepis</taxon>
    </lineage>
</organism>
<dbReference type="EMBL" id="UYSG01011111">
    <property type="protein sequence ID" value="VDL60938.1"/>
    <property type="molecule type" value="Genomic_DNA"/>
</dbReference>
<dbReference type="InterPro" id="IPR036179">
    <property type="entry name" value="Ig-like_dom_sf"/>
</dbReference>
<dbReference type="Gene3D" id="2.60.40.10">
    <property type="entry name" value="Immunoglobulins"/>
    <property type="match status" value="1"/>
</dbReference>
<dbReference type="InterPro" id="IPR003599">
    <property type="entry name" value="Ig_sub"/>
</dbReference>
<dbReference type="Proteomes" id="UP000274504">
    <property type="component" value="Unassembled WGS sequence"/>
</dbReference>
<accession>A0A0R3STA8</accession>
<reference evidence="4 5" key="2">
    <citation type="submission" date="2018-11" db="EMBL/GenBank/DDBJ databases">
        <authorList>
            <consortium name="Pathogen Informatics"/>
        </authorList>
    </citation>
    <scope>NUCLEOTIDE SEQUENCE [LARGE SCALE GENOMIC DNA]</scope>
</reference>
<feature type="domain" description="Immunoglobulin" evidence="3">
    <location>
        <begin position="25"/>
        <end position="106"/>
    </location>
</feature>
<evidence type="ECO:0000256" key="2">
    <source>
        <dbReference type="SAM" id="SignalP"/>
    </source>
</evidence>
<evidence type="ECO:0000313" key="6">
    <source>
        <dbReference type="WBParaSite" id="HDID_0000862201-mRNA-1"/>
    </source>
</evidence>
<evidence type="ECO:0000313" key="5">
    <source>
        <dbReference type="Proteomes" id="UP000274504"/>
    </source>
</evidence>
<sequence length="155" mass="16909">MGFCALALLISLYLNLGECGFTVEPVKIVVEVTKDVSFVCSSSSGSEMVWTLPSGERVLPGMFSEDGRFRNVNGSLLIFNVVVADSGDYTCSSCSDESCIGTLKAYIMPAYTLDFSLICGLNVILLILFLVTTILNHLRYRTSGLEKEIGYVIHL</sequence>
<feature type="signal peptide" evidence="2">
    <location>
        <begin position="1"/>
        <end position="19"/>
    </location>
</feature>